<organism evidence="1 2">
    <name type="scientific">Mannheimia bovis</name>
    <dbReference type="NCBI Taxonomy" id="2770636"/>
    <lineage>
        <taxon>Bacteria</taxon>
        <taxon>Pseudomonadati</taxon>
        <taxon>Pseudomonadota</taxon>
        <taxon>Gammaproteobacteria</taxon>
        <taxon>Pasteurellales</taxon>
        <taxon>Pasteurellaceae</taxon>
        <taxon>Mannheimia</taxon>
    </lineage>
</organism>
<protein>
    <submittedName>
        <fullName evidence="1">DUF3800 domain-containing protein</fullName>
    </submittedName>
</protein>
<dbReference type="KEGG" id="mbos:ICJ55_02055"/>
<dbReference type="Proteomes" id="UP000576260">
    <property type="component" value="Chromosome"/>
</dbReference>
<dbReference type="InterPro" id="IPR024524">
    <property type="entry name" value="DUF3800"/>
</dbReference>
<dbReference type="Pfam" id="PF12686">
    <property type="entry name" value="DUF3800"/>
    <property type="match status" value="1"/>
</dbReference>
<evidence type="ECO:0000313" key="2">
    <source>
        <dbReference type="Proteomes" id="UP000576260"/>
    </source>
</evidence>
<dbReference type="RefSeq" id="WP_188157126.1">
    <property type="nucleotide sequence ID" value="NZ_CP061280.1"/>
</dbReference>
<name>A0A7H1C3K6_9PAST</name>
<gene>
    <name evidence="1" type="ORF">ICJ55_02055</name>
</gene>
<evidence type="ECO:0000313" key="1">
    <source>
        <dbReference type="EMBL" id="QNS15561.1"/>
    </source>
</evidence>
<dbReference type="AlphaFoldDB" id="A0A7H1C3K6"/>
<sequence length="378" mass="44144">MYFYIDESGNTGLNLFDKSQPYLYYGVLSSPLNIDDVGLKEIKDIRNKFSVNRLHGHELGVAKLSEIYKELISFIERYDLKFDLYRLNKSDYIIISFFDQIFDQGINPAVPYSAYWTPLRYPLLFHVANLFDADLLYKAWSARIEKDQNKSNNLLLDVCKILLSRVEYLHDKRAKEIISHAITWVVNNVDDIYYNGPKDKKSRLLISPNLISFQSVLFGIIHRSELHKSNVDKIIVDQQSQFNNTQKWLAQLYQRTDDILRIGPGLPEIDLRGMFQTSIECVSGMDSIGLEITDLFLWLFKRYIENKSLSNDLRSVINILLNDALTDEISLTSLSARWETWFNELPELSEYSECNLEKIKLMQTEENRKIKELVSAYK</sequence>
<dbReference type="EMBL" id="CP061280">
    <property type="protein sequence ID" value="QNS15561.1"/>
    <property type="molecule type" value="Genomic_DNA"/>
</dbReference>
<proteinExistence type="predicted"/>
<reference evidence="1 2" key="1">
    <citation type="submission" date="2020-09" db="EMBL/GenBank/DDBJ databases">
        <title>Mannheimia bovis sp.nov., isolated from a cow.</title>
        <authorList>
            <person name="Li F."/>
        </authorList>
    </citation>
    <scope>NUCLEOTIDE SEQUENCE [LARGE SCALE GENOMIC DNA]</scope>
    <source>
        <strain evidence="1 2">ZY190616</strain>
    </source>
</reference>
<accession>A0A7H1C3K6</accession>
<keyword evidence="2" id="KW-1185">Reference proteome</keyword>